<sequence length="142" mass="14774">MNPENPPFAARDRAREAFATNDAPSAIGPYSQAIAAAGLLYVSGQLPLSANGVDMPEGIGEQARASLRNVEAIAQSAGCTLGDVVKLTIYMTDLQGFAQVNEVMASMLSTPYPARATVEVSALPRSAQIEIEAVVALPANRG</sequence>
<organism evidence="2 3">
    <name type="scientific">Diaphorobacter ruginosibacter</name>
    <dbReference type="NCBI Taxonomy" id="1715720"/>
    <lineage>
        <taxon>Bacteria</taxon>
        <taxon>Pseudomonadati</taxon>
        <taxon>Pseudomonadota</taxon>
        <taxon>Betaproteobacteria</taxon>
        <taxon>Burkholderiales</taxon>
        <taxon>Comamonadaceae</taxon>
        <taxon>Diaphorobacter</taxon>
    </lineage>
</organism>
<keyword evidence="3" id="KW-1185">Reference proteome</keyword>
<accession>A0A7G9RPK7</accession>
<dbReference type="InterPro" id="IPR006175">
    <property type="entry name" value="YjgF/YER057c/UK114"/>
</dbReference>
<dbReference type="InterPro" id="IPR035959">
    <property type="entry name" value="RutC-like_sf"/>
</dbReference>
<dbReference type="CDD" id="cd00448">
    <property type="entry name" value="YjgF_YER057c_UK114_family"/>
    <property type="match status" value="1"/>
</dbReference>
<dbReference type="Gene3D" id="3.30.1330.40">
    <property type="entry name" value="RutC-like"/>
    <property type="match status" value="1"/>
</dbReference>
<evidence type="ECO:0000313" key="3">
    <source>
        <dbReference type="Proteomes" id="UP000515811"/>
    </source>
</evidence>
<evidence type="ECO:0000313" key="2">
    <source>
        <dbReference type="EMBL" id="QNN57532.1"/>
    </source>
</evidence>
<dbReference type="GO" id="GO:0019239">
    <property type="term" value="F:deaminase activity"/>
    <property type="evidence" value="ECO:0007669"/>
    <property type="project" value="TreeGrafter"/>
</dbReference>
<protein>
    <submittedName>
        <fullName evidence="2">RidA family protein</fullName>
    </submittedName>
</protein>
<reference evidence="2 3" key="1">
    <citation type="submission" date="2020-08" db="EMBL/GenBank/DDBJ databases">
        <title>Genome sequence of Diaphorobacter ruginosibacter DSM 27467T.</title>
        <authorList>
            <person name="Hyun D.-W."/>
            <person name="Bae J.-W."/>
        </authorList>
    </citation>
    <scope>NUCLEOTIDE SEQUENCE [LARGE SCALE GENOMIC DNA]</scope>
    <source>
        <strain evidence="2 3">DSM 27467</strain>
    </source>
</reference>
<dbReference type="GO" id="GO:0005829">
    <property type="term" value="C:cytosol"/>
    <property type="evidence" value="ECO:0007669"/>
    <property type="project" value="TreeGrafter"/>
</dbReference>
<dbReference type="Pfam" id="PF01042">
    <property type="entry name" value="Ribonuc_L-PSP"/>
    <property type="match status" value="1"/>
</dbReference>
<proteinExistence type="inferred from homology"/>
<evidence type="ECO:0000256" key="1">
    <source>
        <dbReference type="ARBA" id="ARBA00010552"/>
    </source>
</evidence>
<name>A0A7G9RPK7_9BURK</name>
<dbReference type="RefSeq" id="WP_187597780.1">
    <property type="nucleotide sequence ID" value="NZ_CP060714.1"/>
</dbReference>
<dbReference type="SUPFAM" id="SSF55298">
    <property type="entry name" value="YjgF-like"/>
    <property type="match status" value="1"/>
</dbReference>
<gene>
    <name evidence="2" type="ORF">H9K76_01100</name>
</gene>
<dbReference type="PANTHER" id="PTHR11803">
    <property type="entry name" value="2-IMINOBUTANOATE/2-IMINOPROPANOATE DEAMINASE RIDA"/>
    <property type="match status" value="1"/>
</dbReference>
<dbReference type="AlphaFoldDB" id="A0A7G9RPK7"/>
<dbReference type="InterPro" id="IPR006056">
    <property type="entry name" value="RidA"/>
</dbReference>
<dbReference type="NCBIfam" id="TIGR00004">
    <property type="entry name" value="Rid family detoxifying hydrolase"/>
    <property type="match status" value="1"/>
</dbReference>
<dbReference type="KEGG" id="drg:H9K76_01100"/>
<dbReference type="PROSITE" id="PS01094">
    <property type="entry name" value="UPF0076"/>
    <property type="match status" value="1"/>
</dbReference>
<dbReference type="PANTHER" id="PTHR11803:SF39">
    <property type="entry name" value="2-IMINOBUTANOATE_2-IMINOPROPANOATE DEAMINASE"/>
    <property type="match status" value="1"/>
</dbReference>
<dbReference type="InterPro" id="IPR019897">
    <property type="entry name" value="RidA_CS"/>
</dbReference>
<comment type="similarity">
    <text evidence="1">Belongs to the RutC family.</text>
</comment>
<dbReference type="FunFam" id="3.30.1330.40:FF:000001">
    <property type="entry name" value="L-PSP family endoribonuclease"/>
    <property type="match status" value="1"/>
</dbReference>
<dbReference type="Proteomes" id="UP000515811">
    <property type="component" value="Chromosome"/>
</dbReference>
<dbReference type="EMBL" id="CP060714">
    <property type="protein sequence ID" value="QNN57532.1"/>
    <property type="molecule type" value="Genomic_DNA"/>
</dbReference>